<dbReference type="EMBL" id="SDOV01000002">
    <property type="protein sequence ID" value="KAH7643848.1"/>
    <property type="molecule type" value="Genomic_DNA"/>
</dbReference>
<feature type="disulfide bond" evidence="9">
    <location>
        <begin position="202"/>
        <end position="249"/>
    </location>
</feature>
<dbReference type="PANTHER" id="PTHR11716">
    <property type="entry name" value="PHOSPHOLIPASE A2 FAMILY MEMBER"/>
    <property type="match status" value="1"/>
</dbReference>
<dbReference type="AlphaFoldDB" id="A0A9D4P4G5"/>
<keyword evidence="8" id="KW-0479">Metal-binding</keyword>
<name>A0A9D4P4G5_DERFA</name>
<keyword evidence="5" id="KW-0865">Zymogen</keyword>
<dbReference type="GO" id="GO:0005509">
    <property type="term" value="F:calcium ion binding"/>
    <property type="evidence" value="ECO:0007669"/>
    <property type="project" value="InterPro"/>
</dbReference>
<evidence type="ECO:0000256" key="3">
    <source>
        <dbReference type="ARBA" id="ARBA00009659"/>
    </source>
</evidence>
<dbReference type="InterPro" id="IPR033112">
    <property type="entry name" value="PLA2_Asp_AS"/>
</dbReference>
<dbReference type="Gene3D" id="1.20.90.10">
    <property type="entry name" value="Phospholipase A2 domain"/>
    <property type="match status" value="1"/>
</dbReference>
<dbReference type="InterPro" id="IPR001211">
    <property type="entry name" value="PLA2"/>
</dbReference>
<keyword evidence="12" id="KW-0812">Transmembrane</keyword>
<evidence type="ECO:0000256" key="10">
    <source>
        <dbReference type="RuleBase" id="RU361236"/>
    </source>
</evidence>
<protein>
    <recommendedName>
        <fullName evidence="10">Phospholipase A2</fullName>
        <ecNumber evidence="10">3.1.1.4</ecNumber>
    </recommendedName>
</protein>
<dbReference type="GO" id="GO:0050482">
    <property type="term" value="P:arachidonate secretion"/>
    <property type="evidence" value="ECO:0007669"/>
    <property type="project" value="InterPro"/>
</dbReference>
<evidence type="ECO:0000256" key="9">
    <source>
        <dbReference type="PIRSR" id="PIRSR601211-3"/>
    </source>
</evidence>
<evidence type="ECO:0000256" key="1">
    <source>
        <dbReference type="ARBA" id="ARBA00001604"/>
    </source>
</evidence>
<comment type="caution">
    <text evidence="14">The sequence shown here is derived from an EMBL/GenBank/DDBJ whole genome shotgun (WGS) entry which is preliminary data.</text>
</comment>
<keyword evidence="10" id="KW-0378">Hydrolase</keyword>
<evidence type="ECO:0000256" key="8">
    <source>
        <dbReference type="PIRSR" id="PIRSR601211-2"/>
    </source>
</evidence>
<comment type="cofactor">
    <cofactor evidence="8">
        <name>Ca(2+)</name>
        <dbReference type="ChEBI" id="CHEBI:29108"/>
    </cofactor>
    <text evidence="8">Binds 1 Ca(2+) ion per subunit.</text>
</comment>
<feature type="compositionally biased region" description="Low complexity" evidence="11">
    <location>
        <begin position="133"/>
        <end position="145"/>
    </location>
</feature>
<sequence>MAKYLNNEHLIRKQPQQQQQQQMQQSSSKNLIHLIIRSQLITILVSITFIAILFINYQSSIFTEQFSSIQQQQRLNYSIIPIELDDNYNNNNGDDNNDFHYDDDHHEDYDNNKANKTLMMASQDVIDHDDNDNGGLDHQQQQQQQEQRRRFKRGVIGLASMIKCITHCNPFSYKDYGCYCGFQGDGHPVDAIDRCCYMHDMCYAHSDCNQALVYFVSYKWKCKKNHRASCAYVKHPDSHQKCAYQLCECDRRFAKCLSKHRCPTSKPSCRTKRNLIHSLTNIFF</sequence>
<dbReference type="InterPro" id="IPR033113">
    <property type="entry name" value="PLA2_histidine"/>
</dbReference>
<feature type="compositionally biased region" description="Basic and acidic residues" evidence="11">
    <location>
        <begin position="97"/>
        <end position="108"/>
    </location>
</feature>
<keyword evidence="4 10" id="KW-0964">Secreted</keyword>
<dbReference type="InterPro" id="IPR036444">
    <property type="entry name" value="PLipase_A2_dom_sf"/>
</dbReference>
<feature type="disulfide bond" evidence="9">
    <location>
        <begin position="180"/>
        <end position="196"/>
    </location>
</feature>
<gene>
    <name evidence="14" type="ORF">HUG17_6210</name>
</gene>
<evidence type="ECO:0000313" key="14">
    <source>
        <dbReference type="EMBL" id="KAH7643848.1"/>
    </source>
</evidence>
<comment type="catalytic activity">
    <reaction evidence="1 10">
        <text>a 1,2-diacyl-sn-glycero-3-phosphocholine + H2O = a 1-acyl-sn-glycero-3-phosphocholine + a fatty acid + H(+)</text>
        <dbReference type="Rhea" id="RHEA:15801"/>
        <dbReference type="ChEBI" id="CHEBI:15377"/>
        <dbReference type="ChEBI" id="CHEBI:15378"/>
        <dbReference type="ChEBI" id="CHEBI:28868"/>
        <dbReference type="ChEBI" id="CHEBI:57643"/>
        <dbReference type="ChEBI" id="CHEBI:58168"/>
        <dbReference type="EC" id="3.1.1.4"/>
    </reaction>
</comment>
<feature type="compositionally biased region" description="Low complexity" evidence="11">
    <location>
        <begin position="14"/>
        <end position="24"/>
    </location>
</feature>
<evidence type="ECO:0000256" key="2">
    <source>
        <dbReference type="ARBA" id="ARBA00004613"/>
    </source>
</evidence>
<reference evidence="14" key="2">
    <citation type="journal article" date="2021" name="World Allergy Organ. J.">
        <title>Chromosome-level assembly of Dermatophagoides farinae genome and transcriptome reveals two novel allergens Der f 37 and Der f 39.</title>
        <authorList>
            <person name="Chen J."/>
            <person name="Cai Z."/>
            <person name="Fan D."/>
            <person name="Hu J."/>
            <person name="Hou Y."/>
            <person name="He Y."/>
            <person name="Zhang Z."/>
            <person name="Zhao Z."/>
            <person name="Gao P."/>
            <person name="Hu W."/>
            <person name="Sun J."/>
            <person name="Li J."/>
            <person name="Ji K."/>
        </authorList>
    </citation>
    <scope>NUCLEOTIDE SEQUENCE</scope>
    <source>
        <strain evidence="14">JKM2019</strain>
    </source>
</reference>
<feature type="binding site" evidence="8">
    <location>
        <position position="181"/>
    </location>
    <ligand>
        <name>Ca(2+)</name>
        <dbReference type="ChEBI" id="CHEBI:29108"/>
    </ligand>
</feature>
<dbReference type="PANTHER" id="PTHR11716:SF107">
    <property type="entry name" value="PHOSPHOLIPASE A2"/>
    <property type="match status" value="1"/>
</dbReference>
<dbReference type="GO" id="GO:0005576">
    <property type="term" value="C:extracellular region"/>
    <property type="evidence" value="ECO:0007669"/>
    <property type="project" value="UniProtKB-SubCell"/>
</dbReference>
<dbReference type="Proteomes" id="UP000828236">
    <property type="component" value="Unassembled WGS sequence"/>
</dbReference>
<keyword evidence="10" id="KW-0443">Lipid metabolism</keyword>
<keyword evidence="12" id="KW-1133">Transmembrane helix</keyword>
<feature type="binding site" evidence="8">
    <location>
        <position position="200"/>
    </location>
    <ligand>
        <name>Ca(2+)</name>
        <dbReference type="ChEBI" id="CHEBI:29108"/>
    </ligand>
</feature>
<feature type="region of interest" description="Disordered" evidence="11">
    <location>
        <begin position="129"/>
        <end position="150"/>
    </location>
</feature>
<comment type="similarity">
    <text evidence="3">Belongs to the phospholipase A2 family. Group III subfamily.</text>
</comment>
<dbReference type="InterPro" id="IPR016090">
    <property type="entry name" value="PLA2-like_dom"/>
</dbReference>
<evidence type="ECO:0000256" key="12">
    <source>
        <dbReference type="SAM" id="Phobius"/>
    </source>
</evidence>
<feature type="domain" description="Phospholipase A2-like central" evidence="13">
    <location>
        <begin position="154"/>
        <end position="270"/>
    </location>
</feature>
<keyword evidence="8 10" id="KW-0106">Calcium</keyword>
<feature type="active site" evidence="7">
    <location>
        <position position="199"/>
    </location>
</feature>
<dbReference type="OrthoDB" id="5841574at2759"/>
<evidence type="ECO:0000256" key="7">
    <source>
        <dbReference type="PIRSR" id="PIRSR601211-1"/>
    </source>
</evidence>
<keyword evidence="12" id="KW-0472">Membrane</keyword>
<feature type="region of interest" description="Disordered" evidence="11">
    <location>
        <begin position="1"/>
        <end position="24"/>
    </location>
</feature>
<dbReference type="GO" id="GO:0016042">
    <property type="term" value="P:lipid catabolic process"/>
    <property type="evidence" value="ECO:0007669"/>
    <property type="project" value="InterPro"/>
</dbReference>
<keyword evidence="6 9" id="KW-1015">Disulfide bond</keyword>
<dbReference type="PROSITE" id="PS00118">
    <property type="entry name" value="PA2_HIS"/>
    <property type="match status" value="1"/>
</dbReference>
<dbReference type="GO" id="GO:0004623">
    <property type="term" value="F:phospholipase A2 activity"/>
    <property type="evidence" value="ECO:0007669"/>
    <property type="project" value="UniProtKB-EC"/>
</dbReference>
<evidence type="ECO:0000256" key="11">
    <source>
        <dbReference type="SAM" id="MobiDB-lite"/>
    </source>
</evidence>
<feature type="region of interest" description="Disordered" evidence="11">
    <location>
        <begin position="88"/>
        <end position="108"/>
    </location>
</feature>
<dbReference type="SUPFAM" id="SSF48619">
    <property type="entry name" value="Phospholipase A2, PLA2"/>
    <property type="match status" value="1"/>
</dbReference>
<feature type="disulfide bond" evidence="9">
    <location>
        <begin position="230"/>
        <end position="247"/>
    </location>
</feature>
<feature type="disulfide bond" evidence="9">
    <location>
        <begin position="195"/>
        <end position="256"/>
    </location>
</feature>
<organism evidence="14">
    <name type="scientific">Dermatophagoides farinae</name>
    <name type="common">American house dust mite</name>
    <dbReference type="NCBI Taxonomy" id="6954"/>
    <lineage>
        <taxon>Eukaryota</taxon>
        <taxon>Metazoa</taxon>
        <taxon>Ecdysozoa</taxon>
        <taxon>Arthropoda</taxon>
        <taxon>Chelicerata</taxon>
        <taxon>Arachnida</taxon>
        <taxon>Acari</taxon>
        <taxon>Acariformes</taxon>
        <taxon>Sarcoptiformes</taxon>
        <taxon>Astigmata</taxon>
        <taxon>Psoroptidia</taxon>
        <taxon>Analgoidea</taxon>
        <taxon>Pyroglyphidae</taxon>
        <taxon>Dermatophagoidinae</taxon>
        <taxon>Dermatophagoides</taxon>
    </lineage>
</organism>
<evidence type="ECO:0000256" key="5">
    <source>
        <dbReference type="ARBA" id="ARBA00023145"/>
    </source>
</evidence>
<dbReference type="Pfam" id="PF00068">
    <property type="entry name" value="Phospholip_A2_1"/>
    <property type="match status" value="1"/>
</dbReference>
<dbReference type="SMART" id="SM00085">
    <property type="entry name" value="PA2c"/>
    <property type="match status" value="1"/>
</dbReference>
<dbReference type="PROSITE" id="PS00119">
    <property type="entry name" value="PA2_ASP"/>
    <property type="match status" value="1"/>
</dbReference>
<dbReference type="CDD" id="cd00125">
    <property type="entry name" value="PLA2c"/>
    <property type="match status" value="1"/>
</dbReference>
<dbReference type="PRINTS" id="PR00389">
    <property type="entry name" value="PHPHLIPASEA2"/>
</dbReference>
<feature type="binding site" evidence="8">
    <location>
        <position position="179"/>
    </location>
    <ligand>
        <name>Ca(2+)</name>
        <dbReference type="ChEBI" id="CHEBI:29108"/>
    </ligand>
</feature>
<feature type="active site" evidence="7">
    <location>
        <position position="250"/>
    </location>
</feature>
<feature type="transmembrane region" description="Helical" evidence="12">
    <location>
        <begin position="31"/>
        <end position="55"/>
    </location>
</feature>
<evidence type="ECO:0000259" key="13">
    <source>
        <dbReference type="SMART" id="SM00085"/>
    </source>
</evidence>
<reference evidence="14" key="1">
    <citation type="submission" date="2020-06" db="EMBL/GenBank/DDBJ databases">
        <authorList>
            <person name="Ji K."/>
            <person name="Li J."/>
        </authorList>
    </citation>
    <scope>NUCLEOTIDE SEQUENCE</scope>
    <source>
        <strain evidence="14">JKM2019</strain>
        <tissue evidence="14">Whole body</tissue>
    </source>
</reference>
<proteinExistence type="inferred from homology"/>
<evidence type="ECO:0000256" key="4">
    <source>
        <dbReference type="ARBA" id="ARBA00022525"/>
    </source>
</evidence>
<dbReference type="GO" id="GO:0006644">
    <property type="term" value="P:phospholipid metabolic process"/>
    <property type="evidence" value="ECO:0007669"/>
    <property type="project" value="InterPro"/>
</dbReference>
<accession>A0A9D4P4G5</accession>
<comment type="subcellular location">
    <subcellularLocation>
        <location evidence="2 10">Secreted</location>
    </subcellularLocation>
</comment>
<evidence type="ECO:0000256" key="6">
    <source>
        <dbReference type="ARBA" id="ARBA00023157"/>
    </source>
</evidence>
<dbReference type="EC" id="3.1.1.4" evidence="10"/>